<protein>
    <submittedName>
        <fullName evidence="3">Uncharacterized protein</fullName>
    </submittedName>
</protein>
<feature type="compositionally biased region" description="Basic and acidic residues" evidence="1">
    <location>
        <begin position="327"/>
        <end position="341"/>
    </location>
</feature>
<evidence type="ECO:0000256" key="1">
    <source>
        <dbReference type="SAM" id="MobiDB-lite"/>
    </source>
</evidence>
<dbReference type="InterPro" id="IPR042838">
    <property type="entry name" value="KIAA1958"/>
</dbReference>
<feature type="region of interest" description="Disordered" evidence="1">
    <location>
        <begin position="326"/>
        <end position="348"/>
    </location>
</feature>
<keyword evidence="4" id="KW-1185">Reference proteome</keyword>
<accession>A0A8W8J036</accession>
<organism evidence="3 4">
    <name type="scientific">Magallana gigas</name>
    <name type="common">Pacific oyster</name>
    <name type="synonym">Crassostrea gigas</name>
    <dbReference type="NCBI Taxonomy" id="29159"/>
    <lineage>
        <taxon>Eukaryota</taxon>
        <taxon>Metazoa</taxon>
        <taxon>Spiralia</taxon>
        <taxon>Lophotrochozoa</taxon>
        <taxon>Mollusca</taxon>
        <taxon>Bivalvia</taxon>
        <taxon>Autobranchia</taxon>
        <taxon>Pteriomorphia</taxon>
        <taxon>Ostreida</taxon>
        <taxon>Ostreoidea</taxon>
        <taxon>Ostreidae</taxon>
        <taxon>Magallana</taxon>
    </lineage>
</organism>
<dbReference type="EnsemblMetazoa" id="G16668.1">
    <property type="protein sequence ID" value="G16668.1:cds"/>
    <property type="gene ID" value="G16668"/>
</dbReference>
<evidence type="ECO:0000313" key="3">
    <source>
        <dbReference type="EnsemblMetazoa" id="G16668.1:cds"/>
    </source>
</evidence>
<dbReference type="Gene3D" id="2.170.300.10">
    <property type="entry name" value="Tie2 ligand-binding domain superfamily"/>
    <property type="match status" value="1"/>
</dbReference>
<name>A0A8W8J036_MAGGI</name>
<evidence type="ECO:0000256" key="2">
    <source>
        <dbReference type="SAM" id="SignalP"/>
    </source>
</evidence>
<feature type="signal peptide" evidence="2">
    <location>
        <begin position="1"/>
        <end position="19"/>
    </location>
</feature>
<reference evidence="3" key="1">
    <citation type="submission" date="2022-08" db="UniProtKB">
        <authorList>
            <consortium name="EnsemblMetazoa"/>
        </authorList>
    </citation>
    <scope>IDENTIFICATION</scope>
    <source>
        <strain evidence="3">05x7-T-G4-1.051#20</strain>
    </source>
</reference>
<feature type="chain" id="PRO_5036465352" evidence="2">
    <location>
        <begin position="20"/>
        <end position="348"/>
    </location>
</feature>
<proteinExistence type="predicted"/>
<dbReference type="Proteomes" id="UP000005408">
    <property type="component" value="Unassembled WGS sequence"/>
</dbReference>
<dbReference type="PANTHER" id="PTHR46963">
    <property type="entry name" value="SIMILAR TO RIKEN CDNA E130308A19"/>
    <property type="match status" value="1"/>
</dbReference>
<evidence type="ECO:0000313" key="4">
    <source>
        <dbReference type="Proteomes" id="UP000005408"/>
    </source>
</evidence>
<dbReference type="AlphaFoldDB" id="A0A8W8J036"/>
<dbReference type="PANTHER" id="PTHR46963:SF2">
    <property type="match status" value="1"/>
</dbReference>
<keyword evidence="2" id="KW-0732">Signal</keyword>
<sequence length="348" mass="38898">MSGVVLFLIFCVFCPGSVYLPEIFTGICSKTNSPIKCCNNFKLNEKGTGCVECDPGYFGDCNAPCPPGLYGQFCETVCGCQAHQECHHVTGCVDVITQTSASSGGNCTSKNKSRCCINYRWDNKTNTCIVCPDGWYNEDCRDRCPYPYYAHLCGSTCDCSNENCDHVTGCYNDSSLGLSVQSGDENLELVTLPPAGMPDVERETVTDTQEDSTFELVKGLQNTNTRRKIEFDLRKFNGYLTKNGEHRNPEEIPVYDLDMHLARFFMNAKKASGEDYEPDTLKSIQGSVNRYLAEKKLIINIITDKEFKHSRDVLLSKRKLLRQLGKGNREKRADPLTHEKNLLGTGNL</sequence>